<gene>
    <name evidence="2" type="ORF">V6N12_028552</name>
</gene>
<evidence type="ECO:0000313" key="2">
    <source>
        <dbReference type="EMBL" id="KAK8572499.1"/>
    </source>
</evidence>
<comment type="caution">
    <text evidence="2">The sequence shown here is derived from an EMBL/GenBank/DDBJ whole genome shotgun (WGS) entry which is preliminary data.</text>
</comment>
<dbReference type="SUPFAM" id="SSF53098">
    <property type="entry name" value="Ribonuclease H-like"/>
    <property type="match status" value="1"/>
</dbReference>
<organism evidence="2 3">
    <name type="scientific">Hibiscus sabdariffa</name>
    <name type="common">roselle</name>
    <dbReference type="NCBI Taxonomy" id="183260"/>
    <lineage>
        <taxon>Eukaryota</taxon>
        <taxon>Viridiplantae</taxon>
        <taxon>Streptophyta</taxon>
        <taxon>Embryophyta</taxon>
        <taxon>Tracheophyta</taxon>
        <taxon>Spermatophyta</taxon>
        <taxon>Magnoliopsida</taxon>
        <taxon>eudicotyledons</taxon>
        <taxon>Gunneridae</taxon>
        <taxon>Pentapetalae</taxon>
        <taxon>rosids</taxon>
        <taxon>malvids</taxon>
        <taxon>Malvales</taxon>
        <taxon>Malvaceae</taxon>
        <taxon>Malvoideae</taxon>
        <taxon>Hibiscus</taxon>
    </lineage>
</organism>
<protein>
    <recommendedName>
        <fullName evidence="4">RNase H type-1 domain-containing protein</fullName>
    </recommendedName>
</protein>
<feature type="signal peptide" evidence="1">
    <location>
        <begin position="1"/>
        <end position="19"/>
    </location>
</feature>
<dbReference type="EMBL" id="JBBPBM010000008">
    <property type="protein sequence ID" value="KAK8572499.1"/>
    <property type="molecule type" value="Genomic_DNA"/>
</dbReference>
<name>A0ABR2F665_9ROSI</name>
<accession>A0ABR2F665</accession>
<dbReference type="Gene3D" id="3.30.420.10">
    <property type="entry name" value="Ribonuclease H-like superfamily/Ribonuclease H"/>
    <property type="match status" value="1"/>
</dbReference>
<sequence>MARCVWLFLGLCLLSKSLSKMDTFVNATLVGVGPISQLGSVRFKVDGASCGGFGRADIGGFLCDSSNWTLILFFKSVGVSDATTAEILAIRVAYIMFQGSPWLHTCHLRIECDCSMVVSWFHNPPKSPSIFKQIIQE</sequence>
<feature type="chain" id="PRO_5046576776" description="RNase H type-1 domain-containing protein" evidence="1">
    <location>
        <begin position="20"/>
        <end position="137"/>
    </location>
</feature>
<dbReference type="InterPro" id="IPR044730">
    <property type="entry name" value="RNase_H-like_dom_plant"/>
</dbReference>
<reference evidence="2 3" key="1">
    <citation type="journal article" date="2024" name="G3 (Bethesda)">
        <title>Genome assembly of Hibiscus sabdariffa L. provides insights into metabolisms of medicinal natural products.</title>
        <authorList>
            <person name="Kim T."/>
        </authorList>
    </citation>
    <scope>NUCLEOTIDE SEQUENCE [LARGE SCALE GENOMIC DNA]</scope>
    <source>
        <strain evidence="2">TK-2024</strain>
        <tissue evidence="2">Old leaves</tissue>
    </source>
</reference>
<dbReference type="InterPro" id="IPR036397">
    <property type="entry name" value="RNaseH_sf"/>
</dbReference>
<keyword evidence="3" id="KW-1185">Reference proteome</keyword>
<dbReference type="Proteomes" id="UP001472677">
    <property type="component" value="Unassembled WGS sequence"/>
</dbReference>
<evidence type="ECO:0000256" key="1">
    <source>
        <dbReference type="SAM" id="SignalP"/>
    </source>
</evidence>
<evidence type="ECO:0000313" key="3">
    <source>
        <dbReference type="Proteomes" id="UP001472677"/>
    </source>
</evidence>
<proteinExistence type="predicted"/>
<keyword evidence="1" id="KW-0732">Signal</keyword>
<dbReference type="InterPro" id="IPR012337">
    <property type="entry name" value="RNaseH-like_sf"/>
</dbReference>
<dbReference type="CDD" id="cd06222">
    <property type="entry name" value="RNase_H_like"/>
    <property type="match status" value="1"/>
</dbReference>
<evidence type="ECO:0008006" key="4">
    <source>
        <dbReference type="Google" id="ProtNLM"/>
    </source>
</evidence>